<evidence type="ECO:0000313" key="3">
    <source>
        <dbReference type="EMBL" id="EPS27958.1"/>
    </source>
</evidence>
<protein>
    <recommendedName>
        <fullName evidence="5">DUF2264 domain protein</fullName>
    </recommendedName>
</protein>
<dbReference type="PANTHER" id="PTHR35339">
    <property type="entry name" value="LINALOOL DEHYDRATASE_ISOMERASE DOMAIN-CONTAINING PROTEIN"/>
    <property type="match status" value="1"/>
</dbReference>
<evidence type="ECO:0000259" key="2">
    <source>
        <dbReference type="Pfam" id="PF20938"/>
    </source>
</evidence>
<dbReference type="Pfam" id="PF10022">
    <property type="entry name" value="DUF2264"/>
    <property type="match status" value="1"/>
</dbReference>
<reference evidence="3 4" key="1">
    <citation type="journal article" date="2013" name="PLoS ONE">
        <title>Genomic and secretomic analyses reveal unique features of the lignocellulolytic enzyme system of Penicillium decumbens.</title>
        <authorList>
            <person name="Liu G."/>
            <person name="Zhang L."/>
            <person name="Wei X."/>
            <person name="Zou G."/>
            <person name="Qin Y."/>
            <person name="Ma L."/>
            <person name="Li J."/>
            <person name="Zheng H."/>
            <person name="Wang S."/>
            <person name="Wang C."/>
            <person name="Xun L."/>
            <person name="Zhao G.-P."/>
            <person name="Zhou Z."/>
            <person name="Qu Y."/>
        </authorList>
    </citation>
    <scope>NUCLEOTIDE SEQUENCE [LARGE SCALE GENOMIC DNA]</scope>
    <source>
        <strain evidence="4">114-2 / CGMCC 5302</strain>
    </source>
</reference>
<evidence type="ECO:0008006" key="5">
    <source>
        <dbReference type="Google" id="ProtNLM"/>
    </source>
</evidence>
<dbReference type="PhylomeDB" id="S8APU7"/>
<dbReference type="Proteomes" id="UP000019376">
    <property type="component" value="Unassembled WGS sequence"/>
</dbReference>
<dbReference type="InterPro" id="IPR049237">
    <property type="entry name" value="DUF2264_C"/>
</dbReference>
<dbReference type="eggNOG" id="ENOG502R0FV">
    <property type="taxonomic scope" value="Eukaryota"/>
</dbReference>
<dbReference type="InterPro" id="IPR049349">
    <property type="entry name" value="DUF2264_N"/>
</dbReference>
<dbReference type="AlphaFoldDB" id="S8APU7"/>
<dbReference type="EMBL" id="KB644410">
    <property type="protein sequence ID" value="EPS27958.1"/>
    <property type="molecule type" value="Genomic_DNA"/>
</dbReference>
<sequence>MPPLRGFSDNPFRTRDDLTGAIVALLRPLIPHFSSSCARVRIPVSTAAHFDEGAAQLEGFVRPLWGVASLLQLQAHLERQATASKISYDTIEEVVRPWIQGFATGTDPNHPDYWGPISETDHQRMVEAEVISYALLSAPDRLFHSRDEVTRRNIVNWLRGINGQPMPNNNWRWFRVFVNLALVKVCGVSIAEVSDEMEADLRILDSFYLCDGWSGDGPWLTTEEEEKEAEDFERTRRRDAIGKGRQVDYYSGSFAIQFSQLLYVKYAADLDPKRAERYQQQARDFGSSFWRYFDAEGAAIPFGRSLTYRFSCGAFFAALAVSGIPDMPWPLSSPGQIKGFLLRHLRWWAARSSDIFHPDGTLNIGWLYPNMYMCEDYNSPQSPYWCLKTLIAISLSTEDSFWASEEEPYPSCFAPQLVPAPRQIVSNHPAGNHHFCLSPAQFVAWPMKATQAKYSKFEYSSAFAFSVPTGPLIQQMAPDCTLALSRDGAETWAVKWKCSEPGFGSVSVRADGQLSKYQSVTVRWYPWSDKQVEVSTTLVPPTNRWPDWHVRVHRVRVNSALRSLHTVEGGFASPGRRFSDGSRLPELANVAADSEIGSTEGVLATHDSVLMMSMAGASGLALDPSAESAECTTTPHALKPDSNTNLAYQRTLIPAIARDFERDITAGEEFVLITRVFAVSAFANASRRTDRSLADRWIDKPLVSISSSSKEIPRGDCILLDS</sequence>
<feature type="domain" description="DUF2264" evidence="1">
    <location>
        <begin position="14"/>
        <end position="409"/>
    </location>
</feature>
<dbReference type="InterPro" id="IPR016624">
    <property type="entry name" value="UCP014753"/>
</dbReference>
<name>S8APU7_PENO1</name>
<evidence type="ECO:0000313" key="4">
    <source>
        <dbReference type="Proteomes" id="UP000019376"/>
    </source>
</evidence>
<feature type="domain" description="DUF2264" evidence="2">
    <location>
        <begin position="418"/>
        <end position="703"/>
    </location>
</feature>
<dbReference type="OrthoDB" id="5150166at2759"/>
<keyword evidence="4" id="KW-1185">Reference proteome</keyword>
<evidence type="ECO:0000259" key="1">
    <source>
        <dbReference type="Pfam" id="PF10022"/>
    </source>
</evidence>
<organism evidence="3 4">
    <name type="scientific">Penicillium oxalicum (strain 114-2 / CGMCC 5302)</name>
    <name type="common">Penicillium decumbens</name>
    <dbReference type="NCBI Taxonomy" id="933388"/>
    <lineage>
        <taxon>Eukaryota</taxon>
        <taxon>Fungi</taxon>
        <taxon>Dikarya</taxon>
        <taxon>Ascomycota</taxon>
        <taxon>Pezizomycotina</taxon>
        <taxon>Eurotiomycetes</taxon>
        <taxon>Eurotiomycetidae</taxon>
        <taxon>Eurotiales</taxon>
        <taxon>Aspergillaceae</taxon>
        <taxon>Penicillium</taxon>
    </lineage>
</organism>
<accession>S8APU7</accession>
<dbReference type="PIRSF" id="PIRSF014753">
    <property type="entry name" value="UCP014753"/>
    <property type="match status" value="1"/>
</dbReference>
<gene>
    <name evidence="3" type="ORF">PDE_02903</name>
</gene>
<dbReference type="HOGENOM" id="CLU_028269_1_0_1"/>
<proteinExistence type="predicted"/>
<dbReference type="Pfam" id="PF20938">
    <property type="entry name" value="DUF2264_C"/>
    <property type="match status" value="1"/>
</dbReference>
<dbReference type="STRING" id="933388.S8APU7"/>
<dbReference type="PANTHER" id="PTHR35339:SF2">
    <property type="entry name" value="DUF2264 DOMAIN-CONTAINING PROTEIN-RELATED"/>
    <property type="match status" value="1"/>
</dbReference>